<keyword evidence="3" id="KW-1185">Reference proteome</keyword>
<organism evidence="2 3">
    <name type="scientific">Actinacidiphila paucisporea</name>
    <dbReference type="NCBI Taxonomy" id="310782"/>
    <lineage>
        <taxon>Bacteria</taxon>
        <taxon>Bacillati</taxon>
        <taxon>Actinomycetota</taxon>
        <taxon>Actinomycetes</taxon>
        <taxon>Kitasatosporales</taxon>
        <taxon>Streptomycetaceae</taxon>
        <taxon>Actinacidiphila</taxon>
    </lineage>
</organism>
<evidence type="ECO:0000313" key="3">
    <source>
        <dbReference type="Proteomes" id="UP000184111"/>
    </source>
</evidence>
<sequence>MNISQGPLSRARHRLRLTVAAAGTVLAVAAAGIPLGAGIAAAAPPTGSAWGRHTPATVPAVEVGKNRPVASVTTLAAGAARPHASSKASADNVSPLVAPPTGQGQVPWHQFSDTRLTDSLVARVDLSSGDFLLAGTDFDIAGAGDRLQLAQTYSSFTGVGGTVGDRWWLTYDRRLQVSGSDVYLIDSTGATVHFTAGSGSAYVTPAGYSQDLVKNSDGTYTLTDRKSGSKDTYTSAGVLAKVTDHNGATITVTQHSGGGYKLT</sequence>
<evidence type="ECO:0000259" key="1">
    <source>
        <dbReference type="Pfam" id="PF20148"/>
    </source>
</evidence>
<protein>
    <recommendedName>
        <fullName evidence="1">DUF6531 domain-containing protein</fullName>
    </recommendedName>
</protein>
<dbReference type="InterPro" id="IPR045351">
    <property type="entry name" value="DUF6531"/>
</dbReference>
<accession>A0A1M7R1S7</accession>
<dbReference type="EMBL" id="FRBI01000077">
    <property type="protein sequence ID" value="SHN38748.1"/>
    <property type="molecule type" value="Genomic_DNA"/>
</dbReference>
<dbReference type="Pfam" id="PF20148">
    <property type="entry name" value="DUF6531"/>
    <property type="match status" value="1"/>
</dbReference>
<feature type="domain" description="DUF6531" evidence="1">
    <location>
        <begin position="124"/>
        <end position="194"/>
    </location>
</feature>
<feature type="non-terminal residue" evidence="2">
    <location>
        <position position="263"/>
    </location>
</feature>
<dbReference type="Proteomes" id="UP000184111">
    <property type="component" value="Unassembled WGS sequence"/>
</dbReference>
<gene>
    <name evidence="2" type="ORF">SAMN05216499_1771</name>
</gene>
<name>A0A1M7R1S7_9ACTN</name>
<dbReference type="STRING" id="310782.SAMN05216499_1771"/>
<evidence type="ECO:0000313" key="2">
    <source>
        <dbReference type="EMBL" id="SHN38748.1"/>
    </source>
</evidence>
<dbReference type="AlphaFoldDB" id="A0A1M7R1S7"/>
<proteinExistence type="predicted"/>
<reference evidence="2 3" key="1">
    <citation type="submission" date="2016-11" db="EMBL/GenBank/DDBJ databases">
        <authorList>
            <person name="Jaros S."/>
            <person name="Januszkiewicz K."/>
            <person name="Wedrychowicz H."/>
        </authorList>
    </citation>
    <scope>NUCLEOTIDE SEQUENCE [LARGE SCALE GENOMIC DNA]</scope>
    <source>
        <strain evidence="2 3">CGMCC 4.2025</strain>
    </source>
</reference>